<name>A0A0R3Q6G5_9BILA</name>
<organism evidence="3">
    <name type="scientific">Brugia timori</name>
    <dbReference type="NCBI Taxonomy" id="42155"/>
    <lineage>
        <taxon>Eukaryota</taxon>
        <taxon>Metazoa</taxon>
        <taxon>Ecdysozoa</taxon>
        <taxon>Nematoda</taxon>
        <taxon>Chromadorea</taxon>
        <taxon>Rhabditida</taxon>
        <taxon>Spirurina</taxon>
        <taxon>Spiruromorpha</taxon>
        <taxon>Filarioidea</taxon>
        <taxon>Onchocercidae</taxon>
        <taxon>Brugia</taxon>
    </lineage>
</organism>
<keyword evidence="2" id="KW-1185">Reference proteome</keyword>
<evidence type="ECO:0000313" key="3">
    <source>
        <dbReference type="WBParaSite" id="BTMF_0000191601-mRNA-1"/>
    </source>
</evidence>
<reference evidence="3" key="1">
    <citation type="submission" date="2017-02" db="UniProtKB">
        <authorList>
            <consortium name="WormBaseParasite"/>
        </authorList>
    </citation>
    <scope>IDENTIFICATION</scope>
</reference>
<sequence length="33" mass="3542">MMMQQATALAKAPPGMDLLALEAEIRKAKAEGR</sequence>
<dbReference type="AlphaFoldDB" id="A0A0R3Q6G5"/>
<proteinExistence type="predicted"/>
<reference evidence="1 2" key="2">
    <citation type="submission" date="2018-11" db="EMBL/GenBank/DDBJ databases">
        <authorList>
            <consortium name="Pathogen Informatics"/>
        </authorList>
    </citation>
    <scope>NUCLEOTIDE SEQUENCE [LARGE SCALE GENOMIC DNA]</scope>
</reference>
<protein>
    <submittedName>
        <fullName evidence="3">DUF305 domain-containing protein</fullName>
    </submittedName>
</protein>
<dbReference type="EMBL" id="UZAG01000871">
    <property type="protein sequence ID" value="VDO09789.1"/>
    <property type="molecule type" value="Genomic_DNA"/>
</dbReference>
<dbReference type="Proteomes" id="UP000280834">
    <property type="component" value="Unassembled WGS sequence"/>
</dbReference>
<dbReference type="WBParaSite" id="BTMF_0000191601-mRNA-1">
    <property type="protein sequence ID" value="BTMF_0000191601-mRNA-1"/>
    <property type="gene ID" value="BTMF_0000191601"/>
</dbReference>
<evidence type="ECO:0000313" key="1">
    <source>
        <dbReference type="EMBL" id="VDO09789.1"/>
    </source>
</evidence>
<gene>
    <name evidence="1" type="ORF">BTMF_LOCUS1247</name>
</gene>
<evidence type="ECO:0000313" key="2">
    <source>
        <dbReference type="Proteomes" id="UP000280834"/>
    </source>
</evidence>
<accession>A0A0R3Q6G5</accession>